<evidence type="ECO:0000313" key="3">
    <source>
        <dbReference type="Proteomes" id="UP001589575"/>
    </source>
</evidence>
<reference evidence="2 3" key="1">
    <citation type="submission" date="2024-09" db="EMBL/GenBank/DDBJ databases">
        <authorList>
            <person name="Sun Q."/>
            <person name="Mori K."/>
        </authorList>
    </citation>
    <scope>NUCLEOTIDE SEQUENCE [LARGE SCALE GENOMIC DNA]</scope>
    <source>
        <strain evidence="2 3">CCM 7609</strain>
    </source>
</reference>
<proteinExistence type="predicted"/>
<accession>A0ABV5G5J7</accession>
<sequence>MADQANWWVQRWPGRYLFPFRPPISWIPSRFPADCAAWSQPTDNPGPGGKRADASLAFRDANVMSTRSDAPASSAIPGGPCPAGSLPGRP</sequence>
<name>A0ABV5G5J7_9MICC</name>
<dbReference type="Proteomes" id="UP001589575">
    <property type="component" value="Unassembled WGS sequence"/>
</dbReference>
<comment type="caution">
    <text evidence="2">The sequence shown here is derived from an EMBL/GenBank/DDBJ whole genome shotgun (WGS) entry which is preliminary data.</text>
</comment>
<organism evidence="2 3">
    <name type="scientific">Citricoccus parietis</name>
    <dbReference type="NCBI Taxonomy" id="592307"/>
    <lineage>
        <taxon>Bacteria</taxon>
        <taxon>Bacillati</taxon>
        <taxon>Actinomycetota</taxon>
        <taxon>Actinomycetes</taxon>
        <taxon>Micrococcales</taxon>
        <taxon>Micrococcaceae</taxon>
        <taxon>Citricoccus</taxon>
    </lineage>
</organism>
<keyword evidence="3" id="KW-1185">Reference proteome</keyword>
<dbReference type="EMBL" id="JBHMFI010000002">
    <property type="protein sequence ID" value="MFB9074205.1"/>
    <property type="molecule type" value="Genomic_DNA"/>
</dbReference>
<evidence type="ECO:0000313" key="2">
    <source>
        <dbReference type="EMBL" id="MFB9074205.1"/>
    </source>
</evidence>
<gene>
    <name evidence="2" type="ORF">ACFFX0_24615</name>
</gene>
<evidence type="ECO:0000256" key="1">
    <source>
        <dbReference type="SAM" id="MobiDB-lite"/>
    </source>
</evidence>
<protein>
    <submittedName>
        <fullName evidence="2">Uncharacterized protein</fullName>
    </submittedName>
</protein>
<feature type="region of interest" description="Disordered" evidence="1">
    <location>
        <begin position="64"/>
        <end position="90"/>
    </location>
</feature>